<dbReference type="GO" id="GO:0005634">
    <property type="term" value="C:nucleus"/>
    <property type="evidence" value="ECO:0007669"/>
    <property type="project" value="UniProtKB-SubCell"/>
</dbReference>
<dbReference type="Pfam" id="PF11951">
    <property type="entry name" value="Fungal_trans_2"/>
    <property type="match status" value="1"/>
</dbReference>
<keyword evidence="6" id="KW-1185">Reference proteome</keyword>
<evidence type="ECO:0000256" key="3">
    <source>
        <dbReference type="SAM" id="MobiDB-lite"/>
    </source>
</evidence>
<dbReference type="InterPro" id="IPR036864">
    <property type="entry name" value="Zn2-C6_fun-type_DNA-bd_sf"/>
</dbReference>
<dbReference type="GO" id="GO:0000981">
    <property type="term" value="F:DNA-binding transcription factor activity, RNA polymerase II-specific"/>
    <property type="evidence" value="ECO:0007669"/>
    <property type="project" value="InterPro"/>
</dbReference>
<dbReference type="GO" id="GO:0045944">
    <property type="term" value="P:positive regulation of transcription by RNA polymerase II"/>
    <property type="evidence" value="ECO:0007669"/>
    <property type="project" value="TreeGrafter"/>
</dbReference>
<sequence length="629" mass="71574">MFVTFSTTDKKHNQSSSSSQSKVIDSPTDFHRFRDAVRSKNGCLTCKIRKKKCNEVKPICSDCLRLKKKCFWINENMTDEEIKQLKEKAYHEESLKKLRKRKSKKPKPVEVVEVVEVVHDPLKLFTYNSDVRSTNHSPNSPSIQNLINEEPPSPSGYLNLLRDLSHTEQEGKIEEIGSTVSTSDLLCDFENSLGPNKSYLDWISSLAPSVPQSPIYIPELNDPTISYLYNYYVEVLSQKVSISPSSQNDSNSFQKIFLPLAHRDKGVFYSLLVWSGFHLGGYWSDESQKFFNIALDHLSKNTSSERNDIIIKLATLMILVGAEICKGDVKNWSVYLNWGWNLLSKNGGILNFNSSKEENWLISNFAYHDLLASSSIERGTYFPSEEYEVIFNDEQGYSKGSLNPLLGVSKVLYRIIGDISTLLFESKKLLDQYYNRDGDGDGNGDGNGDADESDTDSEISDHAFSIKLLNSIISKVEKLETEINNAKPDKKDLINLTDQELELQLTLFEAFQLSSKLFLKQSIMKCNPSQLESQMINNDLIKCLDILVGTSVQASLVFPIFMSGIHCVTTFDRIKMSERIDQFIKLYGMWNVTRVKFVIEKIWKDNPNGDSVIDWHSSLKELGWDLNFA</sequence>
<gene>
    <name evidence="5" type="ORF">CANVERA_P0789</name>
</gene>
<keyword evidence="2" id="KW-0539">Nucleus</keyword>
<organism evidence="5 6">
    <name type="scientific">Candida verbasci</name>
    <dbReference type="NCBI Taxonomy" id="1227364"/>
    <lineage>
        <taxon>Eukaryota</taxon>
        <taxon>Fungi</taxon>
        <taxon>Dikarya</taxon>
        <taxon>Ascomycota</taxon>
        <taxon>Saccharomycotina</taxon>
        <taxon>Pichiomycetes</taxon>
        <taxon>Debaryomycetaceae</taxon>
        <taxon>Candida/Lodderomyces clade</taxon>
        <taxon>Candida</taxon>
    </lineage>
</organism>
<evidence type="ECO:0000256" key="2">
    <source>
        <dbReference type="ARBA" id="ARBA00023242"/>
    </source>
</evidence>
<dbReference type="PROSITE" id="PS50048">
    <property type="entry name" value="ZN2_CY6_FUNGAL_2"/>
    <property type="match status" value="1"/>
</dbReference>
<accession>A0A9W4XBM4</accession>
<dbReference type="PROSITE" id="PS00463">
    <property type="entry name" value="ZN2_CY6_FUNGAL_1"/>
    <property type="match status" value="1"/>
</dbReference>
<evidence type="ECO:0000313" key="5">
    <source>
        <dbReference type="EMBL" id="CAI5756273.1"/>
    </source>
</evidence>
<dbReference type="Pfam" id="PF00172">
    <property type="entry name" value="Zn_clus"/>
    <property type="match status" value="1"/>
</dbReference>
<feature type="region of interest" description="Disordered" evidence="3">
    <location>
        <begin position="1"/>
        <end position="25"/>
    </location>
</feature>
<dbReference type="Gene3D" id="4.10.240.10">
    <property type="entry name" value="Zn(2)-C6 fungal-type DNA-binding domain"/>
    <property type="match status" value="1"/>
</dbReference>
<comment type="subcellular location">
    <subcellularLocation>
        <location evidence="1">Nucleus</location>
    </subcellularLocation>
</comment>
<dbReference type="PANTHER" id="PTHR37534">
    <property type="entry name" value="TRANSCRIPTIONAL ACTIVATOR PROTEIN UGA3"/>
    <property type="match status" value="1"/>
</dbReference>
<dbReference type="GO" id="GO:0008270">
    <property type="term" value="F:zinc ion binding"/>
    <property type="evidence" value="ECO:0007669"/>
    <property type="project" value="InterPro"/>
</dbReference>
<dbReference type="InterPro" id="IPR001138">
    <property type="entry name" value="Zn2Cys6_DnaBD"/>
</dbReference>
<dbReference type="AlphaFoldDB" id="A0A9W4XBM4"/>
<dbReference type="PANTHER" id="PTHR37534:SF7">
    <property type="entry name" value="TRANSCRIPTIONAL ACTIVATOR PROTEIN UGA3"/>
    <property type="match status" value="1"/>
</dbReference>
<dbReference type="GO" id="GO:0000976">
    <property type="term" value="F:transcription cis-regulatory region binding"/>
    <property type="evidence" value="ECO:0007669"/>
    <property type="project" value="TreeGrafter"/>
</dbReference>
<dbReference type="Proteomes" id="UP001152885">
    <property type="component" value="Unassembled WGS sequence"/>
</dbReference>
<reference evidence="5" key="1">
    <citation type="submission" date="2022-12" db="EMBL/GenBank/DDBJ databases">
        <authorList>
            <person name="Brejova B."/>
        </authorList>
    </citation>
    <scope>NUCLEOTIDE SEQUENCE</scope>
</reference>
<dbReference type="InterPro" id="IPR021858">
    <property type="entry name" value="Fun_TF"/>
</dbReference>
<dbReference type="SMART" id="SM00066">
    <property type="entry name" value="GAL4"/>
    <property type="match status" value="1"/>
</dbReference>
<dbReference type="CDD" id="cd00067">
    <property type="entry name" value="GAL4"/>
    <property type="match status" value="1"/>
</dbReference>
<dbReference type="OrthoDB" id="5419315at2759"/>
<evidence type="ECO:0000256" key="1">
    <source>
        <dbReference type="ARBA" id="ARBA00004123"/>
    </source>
</evidence>
<dbReference type="EMBL" id="CANTUO010000001">
    <property type="protein sequence ID" value="CAI5756273.1"/>
    <property type="molecule type" value="Genomic_DNA"/>
</dbReference>
<comment type="caution">
    <text evidence="5">The sequence shown here is derived from an EMBL/GenBank/DDBJ whole genome shotgun (WGS) entry which is preliminary data.</text>
</comment>
<evidence type="ECO:0000313" key="6">
    <source>
        <dbReference type="Proteomes" id="UP001152885"/>
    </source>
</evidence>
<dbReference type="SUPFAM" id="SSF57701">
    <property type="entry name" value="Zn2/Cys6 DNA-binding domain"/>
    <property type="match status" value="1"/>
</dbReference>
<protein>
    <recommendedName>
        <fullName evidence="4">Zn(2)-C6 fungal-type domain-containing protein</fullName>
    </recommendedName>
</protein>
<proteinExistence type="predicted"/>
<evidence type="ECO:0000259" key="4">
    <source>
        <dbReference type="PROSITE" id="PS50048"/>
    </source>
</evidence>
<feature type="domain" description="Zn(2)-C6 fungal-type" evidence="4">
    <location>
        <begin position="42"/>
        <end position="72"/>
    </location>
</feature>
<name>A0A9W4XBM4_9ASCO</name>